<organism evidence="1 2">
    <name type="scientific">Candidatus Daviesbacteria bacterium GW2011_GWA1_36_8</name>
    <dbReference type="NCBI Taxonomy" id="1618417"/>
    <lineage>
        <taxon>Bacteria</taxon>
        <taxon>Candidatus Daviesiibacteriota</taxon>
    </lineage>
</organism>
<dbReference type="AlphaFoldDB" id="A0A0G0F3T1"/>
<gene>
    <name evidence="1" type="ORF">US28_C0042G0017</name>
</gene>
<keyword evidence="1" id="KW-0255">Endonuclease</keyword>
<feature type="non-terminal residue" evidence="1">
    <location>
        <position position="1"/>
    </location>
</feature>
<evidence type="ECO:0000313" key="2">
    <source>
        <dbReference type="Proteomes" id="UP000034448"/>
    </source>
</evidence>
<keyword evidence="1" id="KW-0540">Nuclease</keyword>
<sequence length="235" mass="24120">GAVLLNLATPILAAPPVLFGDVTIVAGGNPGNAASLVSDVTLTNGYSGVTFTLPDDTAWADLDTVSTDYNVTDDNCGGGSPRFQIKVDTDNDGISNGNVHVAIGPSPSFTGCLPGWQSTGNVIGNEDAGRYDYSAFGGSPFTTYSNAPASVLAGEVISVQLVVDGSWSVAATGGDGEQTVLVDNVLVNADLHTFEPNTPASKDACKKGGWDSLEDADGNPFKNQGQCVAYFNHNN</sequence>
<dbReference type="PATRIC" id="fig|1618417.4.peg.1171"/>
<protein>
    <submittedName>
        <fullName evidence="1">Endonuclease/exonuclease/phosphatase</fullName>
    </submittedName>
</protein>
<evidence type="ECO:0000313" key="1">
    <source>
        <dbReference type="EMBL" id="KKQ13918.1"/>
    </source>
</evidence>
<dbReference type="GO" id="GO:0004527">
    <property type="term" value="F:exonuclease activity"/>
    <property type="evidence" value="ECO:0007669"/>
    <property type="project" value="UniProtKB-KW"/>
</dbReference>
<comment type="caution">
    <text evidence="1">The sequence shown here is derived from an EMBL/GenBank/DDBJ whole genome shotgun (WGS) entry which is preliminary data.</text>
</comment>
<keyword evidence="1" id="KW-0378">Hydrolase</keyword>
<reference evidence="1 2" key="1">
    <citation type="journal article" date="2015" name="Nature">
        <title>rRNA introns, odd ribosomes, and small enigmatic genomes across a large radiation of phyla.</title>
        <authorList>
            <person name="Brown C.T."/>
            <person name="Hug L.A."/>
            <person name="Thomas B.C."/>
            <person name="Sharon I."/>
            <person name="Castelle C.J."/>
            <person name="Singh A."/>
            <person name="Wilkins M.J."/>
            <person name="Williams K.H."/>
            <person name="Banfield J.F."/>
        </authorList>
    </citation>
    <scope>NUCLEOTIDE SEQUENCE [LARGE SCALE GENOMIC DNA]</scope>
</reference>
<dbReference type="EMBL" id="LBSJ01000042">
    <property type="protein sequence ID" value="KKQ13918.1"/>
    <property type="molecule type" value="Genomic_DNA"/>
</dbReference>
<keyword evidence="1" id="KW-0269">Exonuclease</keyword>
<dbReference type="Proteomes" id="UP000034448">
    <property type="component" value="Unassembled WGS sequence"/>
</dbReference>
<proteinExistence type="predicted"/>
<dbReference type="GO" id="GO:0004519">
    <property type="term" value="F:endonuclease activity"/>
    <property type="evidence" value="ECO:0007669"/>
    <property type="project" value="UniProtKB-KW"/>
</dbReference>
<name>A0A0G0F3T1_9BACT</name>
<accession>A0A0G0F3T1</accession>